<dbReference type="GeneID" id="111597402"/>
<dbReference type="KEGG" id="dhe:111597402"/>
<dbReference type="InterPro" id="IPR011990">
    <property type="entry name" value="TPR-like_helical_dom_sf"/>
</dbReference>
<dbReference type="OrthoDB" id="7848457at2759"/>
<accession>A0A6J1LVA7</accession>
<evidence type="ECO:0000313" key="3">
    <source>
        <dbReference type="Proteomes" id="UP000504633"/>
    </source>
</evidence>
<dbReference type="GO" id="GO:0005783">
    <property type="term" value="C:endoplasmic reticulum"/>
    <property type="evidence" value="ECO:0007669"/>
    <property type="project" value="InterPro"/>
</dbReference>
<gene>
    <name evidence="4" type="primary">LOC111597402</name>
</gene>
<dbReference type="Gene3D" id="2.60.120.620">
    <property type="entry name" value="q2cbj1_9rhob like domain"/>
    <property type="match status" value="1"/>
</dbReference>
<dbReference type="Pfam" id="PF08336">
    <property type="entry name" value="P4Ha_N"/>
    <property type="match status" value="1"/>
</dbReference>
<dbReference type="OMA" id="QVAAHNY"/>
<name>A0A6J1LVA7_DROHY</name>
<feature type="chain" id="PRO_5026727565" evidence="1">
    <location>
        <begin position="18"/>
        <end position="449"/>
    </location>
</feature>
<organism evidence="3 4">
    <name type="scientific">Drosophila hydei</name>
    <name type="common">Fruit fly</name>
    <dbReference type="NCBI Taxonomy" id="7224"/>
    <lineage>
        <taxon>Eukaryota</taxon>
        <taxon>Metazoa</taxon>
        <taxon>Ecdysozoa</taxon>
        <taxon>Arthropoda</taxon>
        <taxon>Hexapoda</taxon>
        <taxon>Insecta</taxon>
        <taxon>Pterygota</taxon>
        <taxon>Neoptera</taxon>
        <taxon>Endopterygota</taxon>
        <taxon>Diptera</taxon>
        <taxon>Brachycera</taxon>
        <taxon>Muscomorpha</taxon>
        <taxon>Ephydroidea</taxon>
        <taxon>Drosophilidae</taxon>
        <taxon>Drosophila</taxon>
    </lineage>
</organism>
<dbReference type="Gene3D" id="1.25.40.10">
    <property type="entry name" value="Tetratricopeptide repeat domain"/>
    <property type="match status" value="1"/>
</dbReference>
<keyword evidence="1" id="KW-0732">Signal</keyword>
<dbReference type="Gene3D" id="6.10.140.1460">
    <property type="match status" value="1"/>
</dbReference>
<reference evidence="4" key="1">
    <citation type="submission" date="2025-08" db="UniProtKB">
        <authorList>
            <consortium name="RefSeq"/>
        </authorList>
    </citation>
    <scope>IDENTIFICATION</scope>
    <source>
        <strain evidence="4">15085-1641.00</strain>
        <tissue evidence="4">Whole body</tissue>
    </source>
</reference>
<dbReference type="RefSeq" id="XP_023167849.2">
    <property type="nucleotide sequence ID" value="XM_023312081.2"/>
</dbReference>
<keyword evidence="3" id="KW-1185">Reference proteome</keyword>
<dbReference type="Proteomes" id="UP000504633">
    <property type="component" value="Unplaced"/>
</dbReference>
<evidence type="ECO:0000313" key="4">
    <source>
        <dbReference type="RefSeq" id="XP_023167849.2"/>
    </source>
</evidence>
<evidence type="ECO:0000259" key="2">
    <source>
        <dbReference type="Pfam" id="PF08336"/>
    </source>
</evidence>
<proteinExistence type="predicted"/>
<feature type="signal peptide" evidence="1">
    <location>
        <begin position="1"/>
        <end position="17"/>
    </location>
</feature>
<sequence>MVAILYLLPLLVAAAHSEDIHVHADLQKVVKLERELLHNFSEYVKRIEERVRIMNGAIAEYSRLLKYVDKQPDLYMSNPIFAFRLLNHMCYDWRSWQLQMLEPLGAEQIELQHRFLSLIPKAQAHKQAAENLLTLFRFYDYAPATFLMHSKQHLRLKPWDYYHMGRELYRQRKYHEAMQWLDVARVNYTSSPHGVLLGAKAERIFEIQSQVLAEQRKETNATLTWDQELELLTVGRSPSAPNELPTELQRQCRGNFTRDLQLVCELISDFSPFLQLAPLQMEEVSYDPIVMLYRNGANERVITHLTKAFEHCPPNALLTRIPGMKICSISDIFSMTSIALMERLTDMSGFQLHSKQFFMLEYSPRDPFSLLNLYKFLKVQEKDIDATAIVFLNDMDLGGTITIANYDLAVSPSRGDALIFVHEDDFRITLCPNMVGNRLVLIKFLASVE</sequence>
<evidence type="ECO:0000256" key="1">
    <source>
        <dbReference type="SAM" id="SignalP"/>
    </source>
</evidence>
<dbReference type="AlphaFoldDB" id="A0A6J1LVA7"/>
<protein>
    <submittedName>
        <fullName evidence="4">Prolyl 4-hydroxylase subunit alpha-2</fullName>
    </submittedName>
</protein>
<dbReference type="InterPro" id="IPR013547">
    <property type="entry name" value="P4H_N"/>
</dbReference>
<feature type="domain" description="Prolyl 4-hydroxylase N-terminal" evidence="2">
    <location>
        <begin position="24"/>
        <end position="146"/>
    </location>
</feature>
<dbReference type="GO" id="GO:0004656">
    <property type="term" value="F:procollagen-proline 4-dioxygenase activity"/>
    <property type="evidence" value="ECO:0007669"/>
    <property type="project" value="InterPro"/>
</dbReference>